<protein>
    <submittedName>
        <fullName evidence="6">Transcriptional regulator family: HMG</fullName>
    </submittedName>
</protein>
<evidence type="ECO:0000256" key="4">
    <source>
        <dbReference type="SAM" id="MobiDB-lite"/>
    </source>
</evidence>
<dbReference type="SUPFAM" id="SSF47095">
    <property type="entry name" value="HMG-box"/>
    <property type="match status" value="1"/>
</dbReference>
<dbReference type="SMART" id="SM00398">
    <property type="entry name" value="HMG"/>
    <property type="match status" value="1"/>
</dbReference>
<dbReference type="InterPro" id="IPR051356">
    <property type="entry name" value="SOX/SOX-like_TF"/>
</dbReference>
<keyword evidence="2 3" id="KW-0539">Nucleus</keyword>
<feature type="compositionally biased region" description="Polar residues" evidence="4">
    <location>
        <begin position="391"/>
        <end position="403"/>
    </location>
</feature>
<dbReference type="AlphaFoldDB" id="A0A9W9ITB4"/>
<evidence type="ECO:0000313" key="7">
    <source>
        <dbReference type="Proteomes" id="UP001146351"/>
    </source>
</evidence>
<sequence length="444" mass="48038">MKMSMSGHDVHSPAMMMDGDLAPGRTEASPPMWPLDSPQRHSRSPSVRSPRASRVAQSASQLRRRAGRDSAKKTRGGVTIKAPISQLTAHLDHIPIKDMEAVANRSAAERQKEIQSRRKEPRDKDNIPRPMNSFMFYRSAFAARIKAYLQVPNHQEISRIAGMSWKMETPEVRAIYENLASLERENHATAHPSYKFKPKKGPAASRRVGDITPPSSVASGHITDTDSSLWDEGFMGMPPMPHQSTSYDLDYASSSRGSTPFNDMGGYMGSQNYFPGYSTPTHISTVEPNVLHGVGSHGLTFHHGSPVPPEMPYGSSSGLAGLPGGTHADLLQPQSTHPGAARITDSGHVDPNLLFASSAPSALATGHAYPEVPGSLSWEEETGSCYMAPGDSSNPAPFHTSQMPAGFLPTMQRDSSWDPSQPDSSFMGDDAWLSDPHTPASAGF</sequence>
<dbReference type="GO" id="GO:0000981">
    <property type="term" value="F:DNA-binding transcription factor activity, RNA polymerase II-specific"/>
    <property type="evidence" value="ECO:0007669"/>
    <property type="project" value="TreeGrafter"/>
</dbReference>
<feature type="region of interest" description="Disordered" evidence="4">
    <location>
        <begin position="104"/>
        <end position="130"/>
    </location>
</feature>
<keyword evidence="7" id="KW-1185">Reference proteome</keyword>
<reference evidence="6" key="2">
    <citation type="journal article" date="2023" name="IMA Fungus">
        <title>Comparative genomic study of the Penicillium genus elucidates a diverse pangenome and 15 lateral gene transfer events.</title>
        <authorList>
            <person name="Petersen C."/>
            <person name="Sorensen T."/>
            <person name="Nielsen M.R."/>
            <person name="Sondergaard T.E."/>
            <person name="Sorensen J.L."/>
            <person name="Fitzpatrick D.A."/>
            <person name="Frisvad J.C."/>
            <person name="Nielsen K.L."/>
        </authorList>
    </citation>
    <scope>NUCLEOTIDE SEQUENCE</scope>
    <source>
        <strain evidence="6">IBT 21917</strain>
    </source>
</reference>
<feature type="compositionally biased region" description="Basic and acidic residues" evidence="4">
    <location>
        <begin position="107"/>
        <end position="127"/>
    </location>
</feature>
<dbReference type="CDD" id="cd01389">
    <property type="entry name" value="HMG-box_ROX1-like"/>
    <property type="match status" value="1"/>
</dbReference>
<feature type="region of interest" description="Disordered" evidence="4">
    <location>
        <begin position="1"/>
        <end position="78"/>
    </location>
</feature>
<keyword evidence="1 3" id="KW-0238">DNA-binding</keyword>
<evidence type="ECO:0000256" key="3">
    <source>
        <dbReference type="PROSITE-ProRule" id="PRU00267"/>
    </source>
</evidence>
<evidence type="ECO:0000259" key="5">
    <source>
        <dbReference type="PROSITE" id="PS50118"/>
    </source>
</evidence>
<dbReference type="PANTHER" id="PTHR45789">
    <property type="entry name" value="FI18025P1"/>
    <property type="match status" value="1"/>
</dbReference>
<dbReference type="PROSITE" id="PS50118">
    <property type="entry name" value="HMG_BOX_2"/>
    <property type="match status" value="1"/>
</dbReference>
<dbReference type="Gene3D" id="1.10.30.10">
    <property type="entry name" value="High mobility group box domain"/>
    <property type="match status" value="1"/>
</dbReference>
<dbReference type="GO" id="GO:0005634">
    <property type="term" value="C:nucleus"/>
    <property type="evidence" value="ECO:0007669"/>
    <property type="project" value="UniProtKB-UniRule"/>
</dbReference>
<comment type="caution">
    <text evidence="6">The sequence shown here is derived from an EMBL/GenBank/DDBJ whole genome shotgun (WGS) entry which is preliminary data.</text>
</comment>
<proteinExistence type="predicted"/>
<feature type="DNA-binding region" description="HMG box" evidence="3">
    <location>
        <begin position="127"/>
        <end position="195"/>
    </location>
</feature>
<dbReference type="OrthoDB" id="2307332at2759"/>
<evidence type="ECO:0000256" key="1">
    <source>
        <dbReference type="ARBA" id="ARBA00023125"/>
    </source>
</evidence>
<evidence type="ECO:0000256" key="2">
    <source>
        <dbReference type="ARBA" id="ARBA00023242"/>
    </source>
</evidence>
<accession>A0A9W9ITB4</accession>
<dbReference type="Pfam" id="PF00505">
    <property type="entry name" value="HMG_box"/>
    <property type="match status" value="1"/>
</dbReference>
<feature type="region of interest" description="Disordered" evidence="4">
    <location>
        <begin position="190"/>
        <end position="222"/>
    </location>
</feature>
<dbReference type="EMBL" id="JAPQKO010000001">
    <property type="protein sequence ID" value="KAJ5183647.1"/>
    <property type="molecule type" value="Genomic_DNA"/>
</dbReference>
<dbReference type="InterPro" id="IPR036910">
    <property type="entry name" value="HMG_box_dom_sf"/>
</dbReference>
<dbReference type="GO" id="GO:0000978">
    <property type="term" value="F:RNA polymerase II cis-regulatory region sequence-specific DNA binding"/>
    <property type="evidence" value="ECO:0007669"/>
    <property type="project" value="TreeGrafter"/>
</dbReference>
<gene>
    <name evidence="6" type="ORF">N7492_001263</name>
</gene>
<dbReference type="PANTHER" id="PTHR45789:SF2">
    <property type="entry name" value="FI18025P1"/>
    <property type="match status" value="1"/>
</dbReference>
<reference evidence="6" key="1">
    <citation type="submission" date="2022-11" db="EMBL/GenBank/DDBJ databases">
        <authorList>
            <person name="Petersen C."/>
        </authorList>
    </citation>
    <scope>NUCLEOTIDE SEQUENCE</scope>
    <source>
        <strain evidence="6">IBT 21917</strain>
    </source>
</reference>
<dbReference type="Proteomes" id="UP001146351">
    <property type="component" value="Unassembled WGS sequence"/>
</dbReference>
<name>A0A9W9ITB4_9EURO</name>
<feature type="region of interest" description="Disordered" evidence="4">
    <location>
        <begin position="386"/>
        <end position="444"/>
    </location>
</feature>
<evidence type="ECO:0000313" key="6">
    <source>
        <dbReference type="EMBL" id="KAJ5183647.1"/>
    </source>
</evidence>
<feature type="domain" description="HMG box" evidence="5">
    <location>
        <begin position="127"/>
        <end position="195"/>
    </location>
</feature>
<dbReference type="InterPro" id="IPR009071">
    <property type="entry name" value="HMG_box_dom"/>
</dbReference>
<feature type="compositionally biased region" description="Low complexity" evidence="4">
    <location>
        <begin position="44"/>
        <end position="61"/>
    </location>
</feature>
<organism evidence="6 7">
    <name type="scientific">Penicillium capsulatum</name>
    <dbReference type="NCBI Taxonomy" id="69766"/>
    <lineage>
        <taxon>Eukaryota</taxon>
        <taxon>Fungi</taxon>
        <taxon>Dikarya</taxon>
        <taxon>Ascomycota</taxon>
        <taxon>Pezizomycotina</taxon>
        <taxon>Eurotiomycetes</taxon>
        <taxon>Eurotiomycetidae</taxon>
        <taxon>Eurotiales</taxon>
        <taxon>Aspergillaceae</taxon>
        <taxon>Penicillium</taxon>
    </lineage>
</organism>